<keyword evidence="3" id="KW-1185">Reference proteome</keyword>
<dbReference type="Proteomes" id="UP001596524">
    <property type="component" value="Unassembled WGS sequence"/>
</dbReference>
<organism evidence="2 3">
    <name type="scientific">Nocardioides astragali</name>
    <dbReference type="NCBI Taxonomy" id="1776736"/>
    <lineage>
        <taxon>Bacteria</taxon>
        <taxon>Bacillati</taxon>
        <taxon>Actinomycetota</taxon>
        <taxon>Actinomycetes</taxon>
        <taxon>Propionibacteriales</taxon>
        <taxon>Nocardioidaceae</taxon>
        <taxon>Nocardioides</taxon>
    </lineage>
</organism>
<comment type="caution">
    <text evidence="2">The sequence shown here is derived from an EMBL/GenBank/DDBJ whole genome shotgun (WGS) entry which is preliminary data.</text>
</comment>
<name>A0ABW2N5Y3_9ACTN</name>
<evidence type="ECO:0008006" key="4">
    <source>
        <dbReference type="Google" id="ProtNLM"/>
    </source>
</evidence>
<evidence type="ECO:0000313" key="3">
    <source>
        <dbReference type="Proteomes" id="UP001596524"/>
    </source>
</evidence>
<dbReference type="SUPFAM" id="SSF110296">
    <property type="entry name" value="Oligoxyloglucan reducing end-specific cellobiohydrolase"/>
    <property type="match status" value="1"/>
</dbReference>
<evidence type="ECO:0000313" key="2">
    <source>
        <dbReference type="EMBL" id="MFC7361295.1"/>
    </source>
</evidence>
<dbReference type="EMBL" id="JBHTCH010000014">
    <property type="protein sequence ID" value="MFC7361295.1"/>
    <property type="molecule type" value="Genomic_DNA"/>
</dbReference>
<gene>
    <name evidence="2" type="ORF">ACFQO6_13535</name>
</gene>
<sequence>MRGARWYVMLAALAAVATGCSGDERRPSSEPRSSPSPRESPTSATSATERPVSVKELARLDKLIGQAEFPDRVGPGFELRDVYYTSPTDAVADFVRDGRSIKDWASAVATTDDNWRHVTTFVLPYDVADGFEYVPLADGAVAIRVGDEYSRRPIPPFVLLPGGKVRPLRKVPARPLDAGSTLLDVEFWRLAGLTDRWNPGRLWAVDGDEGEMFPVEGSRYGELWQRVPGRDGAIFSVDGFDRRTQTWRFDTSTDGGRSWTTADVDLPSSLGRSPYFVSGSDSAVGPGHRQAVAMTKELEDLPLVLLELWQTEDERAFRRVPLPWDEPYFGGMAYTPDGALLLAEVLEPEPRCASSYSCPRPGRIWRLAPGRNKFQTALGAPRLSGHFAYVGIDVSGGMIVARTSMRSVAVSRDGHRWTEVTPGR</sequence>
<dbReference type="PROSITE" id="PS51257">
    <property type="entry name" value="PROKAR_LIPOPROTEIN"/>
    <property type="match status" value="1"/>
</dbReference>
<accession>A0ABW2N5Y3</accession>
<feature type="compositionally biased region" description="Low complexity" evidence="1">
    <location>
        <begin position="30"/>
        <end position="51"/>
    </location>
</feature>
<dbReference type="RefSeq" id="WP_255888196.1">
    <property type="nucleotide sequence ID" value="NZ_JAFMZM010000001.1"/>
</dbReference>
<evidence type="ECO:0000256" key="1">
    <source>
        <dbReference type="SAM" id="MobiDB-lite"/>
    </source>
</evidence>
<proteinExistence type="predicted"/>
<protein>
    <recommendedName>
        <fullName evidence="4">Exo-alpha-sialidase</fullName>
    </recommendedName>
</protein>
<feature type="region of interest" description="Disordered" evidence="1">
    <location>
        <begin position="20"/>
        <end position="51"/>
    </location>
</feature>
<reference evidence="3" key="1">
    <citation type="journal article" date="2019" name="Int. J. Syst. Evol. Microbiol.">
        <title>The Global Catalogue of Microorganisms (GCM) 10K type strain sequencing project: providing services to taxonomists for standard genome sequencing and annotation.</title>
        <authorList>
            <consortium name="The Broad Institute Genomics Platform"/>
            <consortium name="The Broad Institute Genome Sequencing Center for Infectious Disease"/>
            <person name="Wu L."/>
            <person name="Ma J."/>
        </authorList>
    </citation>
    <scope>NUCLEOTIDE SEQUENCE [LARGE SCALE GENOMIC DNA]</scope>
    <source>
        <strain evidence="3">FCH27</strain>
    </source>
</reference>